<reference evidence="14" key="2">
    <citation type="submission" date="2025-09" db="UniProtKB">
        <authorList>
            <consortium name="Ensembl"/>
        </authorList>
    </citation>
    <scope>IDENTIFICATION</scope>
    <source>
        <strain evidence="14">Glennie</strain>
    </source>
</reference>
<dbReference type="GeneTree" id="ENSGT00950000183188"/>
<dbReference type="GO" id="GO:0008201">
    <property type="term" value="F:heparin binding"/>
    <property type="evidence" value="ECO:0007669"/>
    <property type="project" value="Ensembl"/>
</dbReference>
<dbReference type="GO" id="GO:0001818">
    <property type="term" value="P:negative regulation of cytokine production"/>
    <property type="evidence" value="ECO:0007669"/>
    <property type="project" value="Ensembl"/>
</dbReference>
<reference evidence="14" key="1">
    <citation type="submission" date="2025-08" db="UniProtKB">
        <authorList>
            <consortium name="Ensembl"/>
        </authorList>
    </citation>
    <scope>IDENTIFICATION</scope>
    <source>
        <strain evidence="14">Glennie</strain>
    </source>
</reference>
<dbReference type="Proteomes" id="UP000002279">
    <property type="component" value="Unplaced"/>
</dbReference>
<dbReference type="GO" id="GO:0007267">
    <property type="term" value="P:cell-cell signaling"/>
    <property type="evidence" value="ECO:0007669"/>
    <property type="project" value="Ensembl"/>
</dbReference>
<dbReference type="OMA" id="HGWRKWN"/>
<keyword evidence="4 12" id="KW-0732">Signal</keyword>
<dbReference type="SMART" id="SM00089">
    <property type="entry name" value="PKD"/>
    <property type="match status" value="1"/>
</dbReference>
<feature type="domain" description="PKD" evidence="13">
    <location>
        <begin position="283"/>
        <end position="317"/>
    </location>
</feature>
<dbReference type="GO" id="GO:2000134">
    <property type="term" value="P:negative regulation of G1/S transition of mitotic cell cycle"/>
    <property type="evidence" value="ECO:0007669"/>
    <property type="project" value="Ensembl"/>
</dbReference>
<dbReference type="GO" id="GO:0034103">
    <property type="term" value="P:regulation of tissue remodeling"/>
    <property type="evidence" value="ECO:0007669"/>
    <property type="project" value="Ensembl"/>
</dbReference>
<dbReference type="CTD" id="10457"/>
<evidence type="ECO:0000259" key="13">
    <source>
        <dbReference type="PROSITE" id="PS50093"/>
    </source>
</evidence>
<dbReference type="InterPro" id="IPR035986">
    <property type="entry name" value="PKD_dom_sf"/>
</dbReference>
<dbReference type="GO" id="GO:0005886">
    <property type="term" value="C:plasma membrane"/>
    <property type="evidence" value="ECO:0000318"/>
    <property type="project" value="GO_Central"/>
</dbReference>
<dbReference type="AlphaFoldDB" id="F7BHQ8"/>
<proteinExistence type="inferred from homology"/>
<dbReference type="KEGG" id="oaa:100082972"/>
<dbReference type="CDD" id="cd00146">
    <property type="entry name" value="PKD"/>
    <property type="match status" value="1"/>
</dbReference>
<feature type="transmembrane region" description="Helical" evidence="11">
    <location>
        <begin position="499"/>
        <end position="517"/>
    </location>
</feature>
<dbReference type="OrthoDB" id="9940970at2759"/>
<evidence type="ECO:0000256" key="7">
    <source>
        <dbReference type="ARBA" id="ARBA00023180"/>
    </source>
</evidence>
<dbReference type="GO" id="GO:0005178">
    <property type="term" value="F:integrin binding"/>
    <property type="evidence" value="ECO:0000318"/>
    <property type="project" value="GO_Central"/>
</dbReference>
<accession>F7BHQ8</accession>
<dbReference type="PANTHER" id="PTHR11861">
    <property type="entry name" value="MELANOCYTE PROTEIN PMEL 17-RELATED"/>
    <property type="match status" value="1"/>
</dbReference>
<dbReference type="RefSeq" id="XP_001512572.3">
    <property type="nucleotide sequence ID" value="XM_001512522.4"/>
</dbReference>
<dbReference type="eggNOG" id="ENOG502QVWX">
    <property type="taxonomic scope" value="Eukaryota"/>
</dbReference>
<dbReference type="GO" id="GO:0033162">
    <property type="term" value="C:melanosome membrane"/>
    <property type="evidence" value="ECO:0007669"/>
    <property type="project" value="UniProtKB-SubCell"/>
</dbReference>
<dbReference type="PANTHER" id="PTHR11861:SF11">
    <property type="entry name" value="TRANSMEMBRANE GLYCOPROTEIN NMB"/>
    <property type="match status" value="1"/>
</dbReference>
<evidence type="ECO:0000256" key="8">
    <source>
        <dbReference type="ARBA" id="ARBA00025776"/>
    </source>
</evidence>
<protein>
    <recommendedName>
        <fullName evidence="10">Transmembrane glycoprotein NMB</fullName>
    </recommendedName>
</protein>
<dbReference type="HOGENOM" id="CLU_017264_1_0_1"/>
<organism evidence="14 15">
    <name type="scientific">Ornithorhynchus anatinus</name>
    <name type="common">Duckbill platypus</name>
    <dbReference type="NCBI Taxonomy" id="9258"/>
    <lineage>
        <taxon>Eukaryota</taxon>
        <taxon>Metazoa</taxon>
        <taxon>Chordata</taxon>
        <taxon>Craniata</taxon>
        <taxon>Vertebrata</taxon>
        <taxon>Euteleostomi</taxon>
        <taxon>Mammalia</taxon>
        <taxon>Monotremata</taxon>
        <taxon>Ornithorhynchidae</taxon>
        <taxon>Ornithorhynchus</taxon>
    </lineage>
</organism>
<dbReference type="PROSITE" id="PS50093">
    <property type="entry name" value="PKD"/>
    <property type="match status" value="1"/>
</dbReference>
<evidence type="ECO:0000256" key="5">
    <source>
        <dbReference type="ARBA" id="ARBA00022989"/>
    </source>
</evidence>
<keyword evidence="6 11" id="KW-0472">Membrane</keyword>
<dbReference type="SUPFAM" id="SSF49299">
    <property type="entry name" value="PKD domain"/>
    <property type="match status" value="1"/>
</dbReference>
<name>F7BHQ8_ORNAN</name>
<dbReference type="FunFam" id="2.60.40.10:FF:000893">
    <property type="entry name" value="Transmembrane glycoprotein NMB"/>
    <property type="match status" value="1"/>
</dbReference>
<dbReference type="Gene3D" id="2.60.40.10">
    <property type="entry name" value="Immunoglobulins"/>
    <property type="match status" value="1"/>
</dbReference>
<dbReference type="Pfam" id="PF26141">
    <property type="entry name" value="PMEL_NMB_N"/>
    <property type="match status" value="1"/>
</dbReference>
<dbReference type="GO" id="GO:0042130">
    <property type="term" value="P:negative regulation of T cell proliferation"/>
    <property type="evidence" value="ECO:0007669"/>
    <property type="project" value="Ensembl"/>
</dbReference>
<sequence length="569" mass="63399">MENTMKFPHQLLSLLFLVTGLSLAAAKRFQDVMSHGRASNYGKHHNQLEDWSSDQNQWDENLYPFWKEGDPRWNNCWKGGRVQAILTSDSPALVGSKVTFTVTLKYPRCQEEDEFGNIVYDKSCRNGSSPDPYVYNWTAWIDDNGKGNPTNKSDHNVFPDGRPFHHHPGWRGKNFVYIFHTLGQYFQILGRSTATISINTAKVTLGLQLMEVTVYRRGFRAFVPIASMKDIYEVTDQIPIFVNVSQKNNRNASDDIFIKDLPIIFDVLVHDPSHYLNASAIYYKWDFGDSSGLFVSNNPVSTHTYTLKGNFSLNLTVQAAVPGPCQPITPRPPTPTPTPGQFSNSTPQIPSGATLLAPKKRDVFYENCQINRYGHFKAEITIVEGILEVNIIQMTNVQMPTAQGANSLIDFVVTCQGSTPTDVCTTVSDPTCLLPQSVVCDPVEVNDECLLTVRRAFNESGTYCMNITLGDEASLALASTLVSISGEASVPSSRMVEGVLISVGFLTVAIIVITLFLHRRYKEYKPIERSPGKVDSGKRANVYFNNVKAVLFRGNNEKDPLLKTKAGVV</sequence>
<evidence type="ECO:0000256" key="3">
    <source>
        <dbReference type="ARBA" id="ARBA00022692"/>
    </source>
</evidence>
<evidence type="ECO:0000256" key="2">
    <source>
        <dbReference type="ARBA" id="ARBA00004573"/>
    </source>
</evidence>
<dbReference type="FunCoup" id="F7BHQ8">
    <property type="interactions" value="574"/>
</dbReference>
<keyword evidence="3 11" id="KW-0812">Transmembrane</keyword>
<dbReference type="GO" id="GO:0007155">
    <property type="term" value="P:cell adhesion"/>
    <property type="evidence" value="ECO:0000318"/>
    <property type="project" value="GO_Central"/>
</dbReference>
<dbReference type="InterPro" id="IPR013783">
    <property type="entry name" value="Ig-like_fold"/>
</dbReference>
<dbReference type="InParanoid" id="F7BHQ8"/>
<evidence type="ECO:0000256" key="6">
    <source>
        <dbReference type="ARBA" id="ARBA00023136"/>
    </source>
</evidence>
<comment type="similarity">
    <text evidence="8">Belongs to the PMEL/NMB family.</text>
</comment>
<evidence type="ECO:0000256" key="11">
    <source>
        <dbReference type="SAM" id="Phobius"/>
    </source>
</evidence>
<dbReference type="Pfam" id="PF00801">
    <property type="entry name" value="PKD"/>
    <property type="match status" value="1"/>
</dbReference>
<feature type="chain" id="PRO_5030169866" description="Transmembrane glycoprotein NMB" evidence="12">
    <location>
        <begin position="27"/>
        <end position="569"/>
    </location>
</feature>
<dbReference type="GeneID" id="100082972"/>
<evidence type="ECO:0000256" key="1">
    <source>
        <dbReference type="ARBA" id="ARBA00004158"/>
    </source>
</evidence>
<dbReference type="InterPro" id="IPR000601">
    <property type="entry name" value="PKD_dom"/>
</dbReference>
<gene>
    <name evidence="14" type="primary">GPNMB</name>
</gene>
<dbReference type="GO" id="GO:0048018">
    <property type="term" value="F:receptor ligand activity"/>
    <property type="evidence" value="ECO:0007669"/>
    <property type="project" value="Ensembl"/>
</dbReference>
<dbReference type="Pfam" id="PF20433">
    <property type="entry name" value="PKAT_KLD"/>
    <property type="match status" value="1"/>
</dbReference>
<evidence type="ECO:0000256" key="10">
    <source>
        <dbReference type="ARBA" id="ARBA00070688"/>
    </source>
</evidence>
<comment type="subcellular location">
    <subcellularLocation>
        <location evidence="1">Early endosome membrane</location>
        <topology evidence="1">Single-pass type I membrane protein</topology>
    </subcellularLocation>
    <subcellularLocation>
        <location evidence="2">Melanosome membrane</location>
        <topology evidence="2">Single-pass type I membrane protein</topology>
    </subcellularLocation>
</comment>
<dbReference type="Ensembl" id="ENSOANT00000022400.3">
    <property type="protein sequence ID" value="ENSOANP00000022396.3"/>
    <property type="gene ID" value="ENSOANG00000014205.3"/>
</dbReference>
<dbReference type="InterPro" id="IPR059017">
    <property type="entry name" value="PMEL_NMB_N"/>
</dbReference>
<dbReference type="InterPro" id="IPR046846">
    <property type="entry name" value="PKAT_KLD"/>
</dbReference>
<dbReference type="InterPro" id="IPR045219">
    <property type="entry name" value="PKAT"/>
</dbReference>
<dbReference type="GO" id="GO:0031901">
    <property type="term" value="C:early endosome membrane"/>
    <property type="evidence" value="ECO:0007669"/>
    <property type="project" value="UniProtKB-SubCell"/>
</dbReference>
<keyword evidence="5 11" id="KW-1133">Transmembrane helix</keyword>
<dbReference type="Bgee" id="ENSOANG00000014205">
    <property type="expression patterns" value="Expressed in ovary and 5 other cell types or tissues"/>
</dbReference>
<comment type="function">
    <text evidence="9">Could be a melanogenic enzyme.</text>
</comment>
<evidence type="ECO:0000313" key="15">
    <source>
        <dbReference type="Proteomes" id="UP000002279"/>
    </source>
</evidence>
<dbReference type="GO" id="GO:0030335">
    <property type="term" value="P:positive regulation of cell migration"/>
    <property type="evidence" value="ECO:0007669"/>
    <property type="project" value="Ensembl"/>
</dbReference>
<feature type="signal peptide" evidence="12">
    <location>
        <begin position="1"/>
        <end position="26"/>
    </location>
</feature>
<dbReference type="STRING" id="9258.ENSOANP00000022396"/>
<evidence type="ECO:0000313" key="14">
    <source>
        <dbReference type="Ensembl" id="ENSOANP00000022396.3"/>
    </source>
</evidence>
<evidence type="ECO:0000256" key="9">
    <source>
        <dbReference type="ARBA" id="ARBA00058329"/>
    </source>
</evidence>
<keyword evidence="15" id="KW-1185">Reference proteome</keyword>
<keyword evidence="7" id="KW-0325">Glycoprotein</keyword>
<evidence type="ECO:0000256" key="12">
    <source>
        <dbReference type="SAM" id="SignalP"/>
    </source>
</evidence>
<dbReference type="GO" id="GO:0045545">
    <property type="term" value="F:syndecan binding"/>
    <property type="evidence" value="ECO:0007669"/>
    <property type="project" value="Ensembl"/>
</dbReference>
<evidence type="ECO:0000256" key="4">
    <source>
        <dbReference type="ARBA" id="ARBA00022729"/>
    </source>
</evidence>
<dbReference type="InterPro" id="IPR022409">
    <property type="entry name" value="PKD/Chitinase_dom"/>
</dbReference>